<dbReference type="VEuPathDB" id="FungiDB:RhiirA1_472608"/>
<gene>
    <name evidence="1" type="ORF">RhiirA4_420687</name>
</gene>
<dbReference type="VEuPathDB" id="FungiDB:FUN_009384"/>
<evidence type="ECO:0000313" key="1">
    <source>
        <dbReference type="EMBL" id="PKY46502.1"/>
    </source>
</evidence>
<dbReference type="EMBL" id="LLXI01000459">
    <property type="protein sequence ID" value="PKY46502.1"/>
    <property type="molecule type" value="Genomic_DNA"/>
</dbReference>
<reference evidence="1 2" key="1">
    <citation type="submission" date="2015-10" db="EMBL/GenBank/DDBJ databases">
        <title>Genome analyses suggest a sexual origin of heterokaryosis in a supposedly ancient asexual fungus.</title>
        <authorList>
            <person name="Ropars J."/>
            <person name="Sedzielewska K."/>
            <person name="Noel J."/>
            <person name="Charron P."/>
            <person name="Farinelli L."/>
            <person name="Marton T."/>
            <person name="Kruger M."/>
            <person name="Pelin A."/>
            <person name="Brachmann A."/>
            <person name="Corradi N."/>
        </authorList>
    </citation>
    <scope>NUCLEOTIDE SEQUENCE [LARGE SCALE GENOMIC DNA]</scope>
    <source>
        <strain evidence="1 2">A4</strain>
    </source>
</reference>
<dbReference type="VEuPathDB" id="FungiDB:RhiirA1_478550"/>
<dbReference type="PANTHER" id="PTHR46579">
    <property type="entry name" value="F5/8 TYPE C DOMAIN-CONTAINING PROTEIN-RELATED"/>
    <property type="match status" value="1"/>
</dbReference>
<dbReference type="VEuPathDB" id="FungiDB:RhiirFUN_025112"/>
<dbReference type="AlphaFoldDB" id="A0A2I1GIP5"/>
<organism evidence="1 2">
    <name type="scientific">Rhizophagus irregularis</name>
    <dbReference type="NCBI Taxonomy" id="588596"/>
    <lineage>
        <taxon>Eukaryota</taxon>
        <taxon>Fungi</taxon>
        <taxon>Fungi incertae sedis</taxon>
        <taxon>Mucoromycota</taxon>
        <taxon>Glomeromycotina</taxon>
        <taxon>Glomeromycetes</taxon>
        <taxon>Glomerales</taxon>
        <taxon>Glomeraceae</taxon>
        <taxon>Rhizophagus</taxon>
    </lineage>
</organism>
<comment type="caution">
    <text evidence="1">The sequence shown here is derived from an EMBL/GenBank/DDBJ whole genome shotgun (WGS) entry which is preliminary data.</text>
</comment>
<dbReference type="VEuPathDB" id="FungiDB:FUN_008443"/>
<protein>
    <recommendedName>
        <fullName evidence="3">Transposase domain-containing protein</fullName>
    </recommendedName>
</protein>
<dbReference type="PANTHER" id="PTHR46579:SF2">
    <property type="entry name" value="C2H2-TYPE DOMAIN-CONTAINING PROTEIN"/>
    <property type="match status" value="1"/>
</dbReference>
<accession>A0A2I1GIP5</accession>
<dbReference type="VEuPathDB" id="FungiDB:RhiirFUN_020100"/>
<proteinExistence type="predicted"/>
<evidence type="ECO:0008006" key="3">
    <source>
        <dbReference type="Google" id="ProtNLM"/>
    </source>
</evidence>
<dbReference type="Proteomes" id="UP000234323">
    <property type="component" value="Unassembled WGS sequence"/>
</dbReference>
<evidence type="ECO:0000313" key="2">
    <source>
        <dbReference type="Proteomes" id="UP000234323"/>
    </source>
</evidence>
<keyword evidence="2" id="KW-1185">Reference proteome</keyword>
<sequence length="747" mass="87679">MPNKSRNTPYVRITRTRKFEPCYCRACKGKLVDPRTKKNHAKRKNIPQREFTFESLETSHNSITSDPEDFIDIDAEYDHDPQEESYQFLVKRKPVDFQKNRTSVTSHLEVVSELFSDDNDKPEEDNEFEEEFDLSSSDDELEKDCQVDFTTSEIEVEQDNFVQSEDLDDNFSWIIIWILKYQEKHRLPNVAIDSLFKLFRYVLINLPNQTSFVTFPTSLYMARKKLGMCVHLIKYAACKECCKLYQISDVSSNDPNITPKFTKCIFQDFPNHSKSYGRKPCETPLYKNICTKNARKLCGHISARIACHRCIKQADYDDRNQPNFGELSDMDTWFIERDVKEVRKNAIEWKNCKTQEQRRKHVSETFVRWSEIYRLPYFDPVRFLVVDPMHCLFLDIAKWIVTRLWIEEGKLTFQDLTLMQKRADKIQVSADVDRTPKKISTGEGIVSIDGLKEAHQRLVELVKEIEKTYGPKKITPNLHLCLHLCECSLDYGPLYAFWYFPMERMNSLLGSFHNSHRQIEPELMKIIQNNTFLDKLTNNIDHNQHLRKSLKILKAEESIGSLSINDQYTIEDYQAFRFLSTRIEEGAAFRHEPFPGSFLGPLKKNAALPQSVLQLLVEFYCDLYNKNCVTLSHIHDASDDSIPVLPKVDQYSRLRIGMEIFGSTLSSRHAKSSKILAQFISYDNTIDTYPGQVQFYFEHTINLPEGSRKHYLAFVRWYKPAENHQKRFYCRINKDDDKSCNIELWNT</sequence>
<name>A0A2I1GIP5_9GLOM</name>